<dbReference type="AlphaFoldDB" id="A0A2I2ADN1"/>
<keyword evidence="1 4" id="KW-0808">Transferase</keyword>
<sequence>MNKYLISWQDSDKNTGGVKAKADVEKIMRHHGYELIKVSASKIGKLWFTYCSFPMMISKLTGVILVQFPTGTPTIQKKIVETIKKNRKLKLVFLIHDIETLRLNSDGSNTKDIGIEKELLLQADGIISLNSRMTDWFRSIGIKCPITNLNVWDYLNDVPLETDKKYEGSICFAGNLGKSTFLEKLKLKRRLHLLGPNPKEKYPENIIYEGQYAPNEIASRLKQNFGLVWDGTSTTTCDGVYGSYLRYNTPHKISLYLSSGIPVIVWKEAAIAEFIANNNVGITISSLDELDKVLDTVTVTDYKVLRENCIKVAKKLRRGNYLLLAEEELLKIIGEKSK</sequence>
<evidence type="ECO:0000313" key="5">
    <source>
        <dbReference type="Proteomes" id="UP000234579"/>
    </source>
</evidence>
<gene>
    <name evidence="4" type="ORF">CYR79_00400</name>
</gene>
<evidence type="ECO:0000259" key="2">
    <source>
        <dbReference type="Pfam" id="PF26334"/>
    </source>
</evidence>
<dbReference type="InterPro" id="IPR058591">
    <property type="entry name" value="Gtf3_N"/>
</dbReference>
<evidence type="ECO:0000256" key="1">
    <source>
        <dbReference type="ARBA" id="ARBA00022679"/>
    </source>
</evidence>
<dbReference type="RefSeq" id="WP_101811140.1">
    <property type="nucleotide sequence ID" value="NZ_PKGI01000003.1"/>
</dbReference>
<dbReference type="EMBL" id="PKGI01000003">
    <property type="protein sequence ID" value="PLA77484.1"/>
    <property type="molecule type" value="Genomic_DNA"/>
</dbReference>
<reference evidence="5" key="1">
    <citation type="submission" date="2017-12" db="EMBL/GenBank/DDBJ databases">
        <authorList>
            <person name="Christensen H."/>
        </authorList>
    </citation>
    <scope>NUCLEOTIDE SEQUENCE [LARGE SCALE GENOMIC DNA]</scope>
    <source>
        <strain evidence="5">268A</strain>
    </source>
</reference>
<accession>A0A2I2ADN1</accession>
<proteinExistence type="predicted"/>
<dbReference type="Pfam" id="PF26337">
    <property type="entry name" value="Gtf3_C"/>
    <property type="match status" value="1"/>
</dbReference>
<dbReference type="GO" id="GO:0016740">
    <property type="term" value="F:transferase activity"/>
    <property type="evidence" value="ECO:0007669"/>
    <property type="project" value="UniProtKB-KW"/>
</dbReference>
<dbReference type="Proteomes" id="UP000234579">
    <property type="component" value="Unassembled WGS sequence"/>
</dbReference>
<evidence type="ECO:0000259" key="3">
    <source>
        <dbReference type="Pfam" id="PF26337"/>
    </source>
</evidence>
<evidence type="ECO:0000313" key="4">
    <source>
        <dbReference type="EMBL" id="PLA77484.1"/>
    </source>
</evidence>
<feature type="domain" description="Glucosyltransferase 3-like C-terminal" evidence="3">
    <location>
        <begin position="170"/>
        <end position="322"/>
    </location>
</feature>
<dbReference type="Gene3D" id="3.40.50.2000">
    <property type="entry name" value="Glycogen Phosphorylase B"/>
    <property type="match status" value="2"/>
</dbReference>
<comment type="caution">
    <text evidence="4">The sequence shown here is derived from an EMBL/GenBank/DDBJ whole genome shotgun (WGS) entry which is preliminary data.</text>
</comment>
<dbReference type="Pfam" id="PF26334">
    <property type="entry name" value="Gtf3_N"/>
    <property type="match status" value="1"/>
</dbReference>
<name>A0A2I2ADN1_9LACO</name>
<dbReference type="InterPro" id="IPR058592">
    <property type="entry name" value="Gtf3_C"/>
</dbReference>
<protein>
    <submittedName>
        <fullName evidence="4">Beta-1,6-galactofuranosyltransferase</fullName>
    </submittedName>
</protein>
<feature type="domain" description="Glucosyltransferase 3-like N-terminal" evidence="2">
    <location>
        <begin position="4"/>
        <end position="150"/>
    </location>
</feature>
<dbReference type="PIRSF" id="PIRSF007023">
    <property type="entry name" value="UDP-Galf_transf"/>
    <property type="match status" value="1"/>
</dbReference>
<organism evidence="4 5">
    <name type="scientific">Ligilactobacillus agilis</name>
    <dbReference type="NCBI Taxonomy" id="1601"/>
    <lineage>
        <taxon>Bacteria</taxon>
        <taxon>Bacillati</taxon>
        <taxon>Bacillota</taxon>
        <taxon>Bacilli</taxon>
        <taxon>Lactobacillales</taxon>
        <taxon>Lactobacillaceae</taxon>
        <taxon>Ligilactobacillus</taxon>
    </lineage>
</organism>